<keyword evidence="3" id="KW-1185">Reference proteome</keyword>
<feature type="domain" description="CMP/dCMP-type deaminase" evidence="1">
    <location>
        <begin position="2"/>
        <end position="130"/>
    </location>
</feature>
<dbReference type="PROSITE" id="PS51747">
    <property type="entry name" value="CYT_DCMP_DEAMINASES_2"/>
    <property type="match status" value="1"/>
</dbReference>
<dbReference type="PANTHER" id="PTHR11079:SF161">
    <property type="entry name" value="CMP_DCMP-TYPE DEAMINASE DOMAIN-CONTAINING PROTEIN"/>
    <property type="match status" value="1"/>
</dbReference>
<dbReference type="GO" id="GO:0052717">
    <property type="term" value="F:tRNA-specific adenosine-34 deaminase activity"/>
    <property type="evidence" value="ECO:0007669"/>
    <property type="project" value="UniProtKB-EC"/>
</dbReference>
<dbReference type="InterPro" id="IPR016193">
    <property type="entry name" value="Cytidine_deaminase-like"/>
</dbReference>
<dbReference type="EMBL" id="JBHSEC010000014">
    <property type="protein sequence ID" value="MFC4410360.1"/>
    <property type="molecule type" value="Genomic_DNA"/>
</dbReference>
<dbReference type="Pfam" id="PF00383">
    <property type="entry name" value="dCMP_cyt_deam_1"/>
    <property type="match status" value="1"/>
</dbReference>
<dbReference type="InterPro" id="IPR002125">
    <property type="entry name" value="CMP_dCMP_dom"/>
</dbReference>
<dbReference type="RefSeq" id="WP_378154114.1">
    <property type="nucleotide sequence ID" value="NZ_JBHSEC010000014.1"/>
</dbReference>
<dbReference type="EC" id="3.5.4.33" evidence="2"/>
<gene>
    <name evidence="2" type="ORF">ACFOZY_07985</name>
</gene>
<evidence type="ECO:0000259" key="1">
    <source>
        <dbReference type="PROSITE" id="PS51747"/>
    </source>
</evidence>
<keyword evidence="2" id="KW-0378">Hydrolase</keyword>
<dbReference type="Proteomes" id="UP001595817">
    <property type="component" value="Unassembled WGS sequence"/>
</dbReference>
<sequence>MSNREQFMQMAIDLAYRNVESGGKPFGAVIVKNGEVIATGVNEVLDTYDPTRHAELAAISEACRKLQSSDLSGCELYASGEPCPMCLTASYMANLKKIYYAYNAEEEEEAGLGTKYYYEQVSLPHAERDMKMNNMEKNTAVNNPFELWVSKQKA</sequence>
<name>A0ABV8X8C4_9LACT</name>
<dbReference type="CDD" id="cd01285">
    <property type="entry name" value="nucleoside_deaminase"/>
    <property type="match status" value="1"/>
</dbReference>
<evidence type="ECO:0000313" key="2">
    <source>
        <dbReference type="EMBL" id="MFC4410360.1"/>
    </source>
</evidence>
<accession>A0ABV8X8C4</accession>
<dbReference type="PANTHER" id="PTHR11079">
    <property type="entry name" value="CYTOSINE DEAMINASE FAMILY MEMBER"/>
    <property type="match status" value="1"/>
</dbReference>
<organism evidence="2 3">
    <name type="scientific">Chungangia koreensis</name>
    <dbReference type="NCBI Taxonomy" id="752657"/>
    <lineage>
        <taxon>Bacteria</taxon>
        <taxon>Bacillati</taxon>
        <taxon>Bacillota</taxon>
        <taxon>Bacilli</taxon>
        <taxon>Lactobacillales</taxon>
        <taxon>Chungangia</taxon>
    </lineage>
</organism>
<comment type="caution">
    <text evidence="2">The sequence shown here is derived from an EMBL/GenBank/DDBJ whole genome shotgun (WGS) entry which is preliminary data.</text>
</comment>
<reference evidence="3" key="1">
    <citation type="journal article" date="2019" name="Int. J. Syst. Evol. Microbiol.">
        <title>The Global Catalogue of Microorganisms (GCM) 10K type strain sequencing project: providing services to taxonomists for standard genome sequencing and annotation.</title>
        <authorList>
            <consortium name="The Broad Institute Genomics Platform"/>
            <consortium name="The Broad Institute Genome Sequencing Center for Infectious Disease"/>
            <person name="Wu L."/>
            <person name="Ma J."/>
        </authorList>
    </citation>
    <scope>NUCLEOTIDE SEQUENCE [LARGE SCALE GENOMIC DNA]</scope>
    <source>
        <strain evidence="3">CCUG 59778</strain>
    </source>
</reference>
<protein>
    <submittedName>
        <fullName evidence="2">Nucleoside deaminase</fullName>
        <ecNumber evidence="2">3.5.4.33</ecNumber>
    </submittedName>
</protein>
<evidence type="ECO:0000313" key="3">
    <source>
        <dbReference type="Proteomes" id="UP001595817"/>
    </source>
</evidence>
<dbReference type="Gene3D" id="3.40.140.10">
    <property type="entry name" value="Cytidine Deaminase, domain 2"/>
    <property type="match status" value="1"/>
</dbReference>
<proteinExistence type="predicted"/>
<dbReference type="SUPFAM" id="SSF53927">
    <property type="entry name" value="Cytidine deaminase-like"/>
    <property type="match status" value="1"/>
</dbReference>